<gene>
    <name evidence="1" type="ORF">H9797_00535</name>
</gene>
<dbReference type="GO" id="GO:0016787">
    <property type="term" value="F:hydrolase activity"/>
    <property type="evidence" value="ECO:0007669"/>
    <property type="project" value="UniProtKB-KW"/>
</dbReference>
<reference evidence="1" key="2">
    <citation type="submission" date="2021-04" db="EMBL/GenBank/DDBJ databases">
        <authorList>
            <person name="Gilroy R."/>
        </authorList>
    </citation>
    <scope>NUCLEOTIDE SEQUENCE</scope>
    <source>
        <strain evidence="1">CHK156-179</strain>
    </source>
</reference>
<dbReference type="InterPro" id="IPR023214">
    <property type="entry name" value="HAD_sf"/>
</dbReference>
<dbReference type="InterPro" id="IPR036412">
    <property type="entry name" value="HAD-like_sf"/>
</dbReference>
<protein>
    <submittedName>
        <fullName evidence="1">HAD family hydrolase</fullName>
    </submittedName>
</protein>
<dbReference type="GO" id="GO:0004713">
    <property type="term" value="F:protein tyrosine kinase activity"/>
    <property type="evidence" value="ECO:0007669"/>
    <property type="project" value="TreeGrafter"/>
</dbReference>
<keyword evidence="1" id="KW-0378">Hydrolase</keyword>
<dbReference type="Gene3D" id="3.40.50.1000">
    <property type="entry name" value="HAD superfamily/HAD-like"/>
    <property type="match status" value="1"/>
</dbReference>
<sequence length="218" mass="24245">MIENILFDLDGTLTEPFEGITNSVLYALRKCGIEEGDRAKLKAFIGPPLLTSFSEFYSMTQEEARRAVRFYREYYEGKGIFENAVIAGIPELLYSLKKEGCRLFVATSKPEPFAERIIERFALSSYIARVFGASLDETRTEKGDVIAYALKEGGIAKESALMVGDRKHDILGAKENGIRSMGVLFGYGSREELALAGADMIAETPEEVLRLYQKIKGA</sequence>
<dbReference type="InterPro" id="IPR050155">
    <property type="entry name" value="HAD-like_hydrolase_sf"/>
</dbReference>
<dbReference type="EMBL" id="DXAJ01000012">
    <property type="protein sequence ID" value="HJA01853.1"/>
    <property type="molecule type" value="Genomic_DNA"/>
</dbReference>
<dbReference type="SUPFAM" id="SSF56784">
    <property type="entry name" value="HAD-like"/>
    <property type="match status" value="1"/>
</dbReference>
<dbReference type="Gene3D" id="1.10.150.240">
    <property type="entry name" value="Putative phosphatase, domain 2"/>
    <property type="match status" value="1"/>
</dbReference>
<dbReference type="AlphaFoldDB" id="A0A9D2GZR2"/>
<reference evidence="1" key="1">
    <citation type="journal article" date="2021" name="PeerJ">
        <title>Extensive microbial diversity within the chicken gut microbiome revealed by metagenomics and culture.</title>
        <authorList>
            <person name="Gilroy R."/>
            <person name="Ravi A."/>
            <person name="Getino M."/>
            <person name="Pursley I."/>
            <person name="Horton D.L."/>
            <person name="Alikhan N.F."/>
            <person name="Baker D."/>
            <person name="Gharbi K."/>
            <person name="Hall N."/>
            <person name="Watson M."/>
            <person name="Adriaenssens E.M."/>
            <person name="Foster-Nyarko E."/>
            <person name="Jarju S."/>
            <person name="Secka A."/>
            <person name="Antonio M."/>
            <person name="Oren A."/>
            <person name="Chaudhuri R.R."/>
            <person name="La Ragione R."/>
            <person name="Hildebrand F."/>
            <person name="Pallen M.J."/>
        </authorList>
    </citation>
    <scope>NUCLEOTIDE SEQUENCE</scope>
    <source>
        <strain evidence="1">CHK156-179</strain>
    </source>
</reference>
<dbReference type="FunFam" id="3.40.50.1000:FF:000022">
    <property type="entry name" value="Phosphoglycolate phosphatase"/>
    <property type="match status" value="1"/>
</dbReference>
<dbReference type="InterPro" id="IPR041492">
    <property type="entry name" value="HAD_2"/>
</dbReference>
<dbReference type="PANTHER" id="PTHR43434:SF20">
    <property type="entry name" value="5'-NUCLEOTIDASE"/>
    <property type="match status" value="1"/>
</dbReference>
<dbReference type="CDD" id="cd04302">
    <property type="entry name" value="HAD_5NT"/>
    <property type="match status" value="1"/>
</dbReference>
<dbReference type="InterPro" id="IPR023198">
    <property type="entry name" value="PGP-like_dom2"/>
</dbReference>
<name>A0A9D2GZR2_9FIRM</name>
<proteinExistence type="predicted"/>
<dbReference type="SFLD" id="SFLDG01129">
    <property type="entry name" value="C1.5:_HAD__Beta-PGM__Phosphata"/>
    <property type="match status" value="1"/>
</dbReference>
<dbReference type="PANTHER" id="PTHR43434">
    <property type="entry name" value="PHOSPHOGLYCOLATE PHOSPHATASE"/>
    <property type="match status" value="1"/>
</dbReference>
<organism evidence="1 2">
    <name type="scientific">Candidatus Gallimonas gallistercoris</name>
    <dbReference type="NCBI Taxonomy" id="2838602"/>
    <lineage>
        <taxon>Bacteria</taxon>
        <taxon>Bacillati</taxon>
        <taxon>Bacillota</taxon>
        <taxon>Clostridia</taxon>
        <taxon>Candidatus Gallimonas</taxon>
    </lineage>
</organism>
<accession>A0A9D2GZR2</accession>
<comment type="caution">
    <text evidence="1">The sequence shown here is derived from an EMBL/GenBank/DDBJ whole genome shotgun (WGS) entry which is preliminary data.</text>
</comment>
<dbReference type="SFLD" id="SFLDS00003">
    <property type="entry name" value="Haloacid_Dehalogenase"/>
    <property type="match status" value="1"/>
</dbReference>
<evidence type="ECO:0000313" key="2">
    <source>
        <dbReference type="Proteomes" id="UP000824221"/>
    </source>
</evidence>
<dbReference type="GO" id="GO:0005829">
    <property type="term" value="C:cytosol"/>
    <property type="evidence" value="ECO:0007669"/>
    <property type="project" value="TreeGrafter"/>
</dbReference>
<dbReference type="Pfam" id="PF13419">
    <property type="entry name" value="HAD_2"/>
    <property type="match status" value="1"/>
</dbReference>
<dbReference type="Proteomes" id="UP000824221">
    <property type="component" value="Unassembled WGS sequence"/>
</dbReference>
<evidence type="ECO:0000313" key="1">
    <source>
        <dbReference type="EMBL" id="HJA01853.1"/>
    </source>
</evidence>